<dbReference type="GO" id="GO:0050810">
    <property type="term" value="P:regulation of steroid biosynthetic process"/>
    <property type="evidence" value="ECO:0007669"/>
    <property type="project" value="TreeGrafter"/>
</dbReference>
<dbReference type="Ensembl" id="ENSPCLT00000016405.1">
    <property type="protein sequence ID" value="ENSPCLP00000012337.1"/>
    <property type="gene ID" value="ENSPCLG00000010137.1"/>
</dbReference>
<evidence type="ECO:0000256" key="9">
    <source>
        <dbReference type="ARBA" id="ARBA00023128"/>
    </source>
</evidence>
<dbReference type="InterPro" id="IPR023393">
    <property type="entry name" value="START-like_dom_sf"/>
</dbReference>
<feature type="domain" description="START" evidence="12">
    <location>
        <begin position="63"/>
        <end position="144"/>
    </location>
</feature>
<reference evidence="13" key="1">
    <citation type="submission" date="2025-08" db="UniProtKB">
        <authorList>
            <consortium name="Ensembl"/>
        </authorList>
    </citation>
    <scope>IDENTIFICATION</scope>
</reference>
<name>A0A669PUF1_PHACC</name>
<keyword evidence="10" id="KW-0755">Steroidogenesis</keyword>
<organism evidence="13 14">
    <name type="scientific">Phasianus colchicus</name>
    <name type="common">Common pheasant</name>
    <dbReference type="NCBI Taxonomy" id="9054"/>
    <lineage>
        <taxon>Eukaryota</taxon>
        <taxon>Metazoa</taxon>
        <taxon>Chordata</taxon>
        <taxon>Craniata</taxon>
        <taxon>Vertebrata</taxon>
        <taxon>Euteleostomi</taxon>
        <taxon>Archelosauria</taxon>
        <taxon>Archosauria</taxon>
        <taxon>Dinosauria</taxon>
        <taxon>Saurischia</taxon>
        <taxon>Theropoda</taxon>
        <taxon>Coelurosauria</taxon>
        <taxon>Aves</taxon>
        <taxon>Neognathae</taxon>
        <taxon>Galloanserae</taxon>
        <taxon>Galliformes</taxon>
        <taxon>Phasianidae</taxon>
        <taxon>Phasianinae</taxon>
        <taxon>Phasianus</taxon>
    </lineage>
</organism>
<dbReference type="GO" id="GO:0005739">
    <property type="term" value="C:mitochondrion"/>
    <property type="evidence" value="ECO:0007669"/>
    <property type="project" value="UniProtKB-SubCell"/>
</dbReference>
<dbReference type="PANTHER" id="PTHR46489:SF1">
    <property type="entry name" value="STEROIDOGENIC ACUTE REGULATORY PROTEIN, MITOCHONDRIAL"/>
    <property type="match status" value="1"/>
</dbReference>
<keyword evidence="14" id="KW-1185">Reference proteome</keyword>
<keyword evidence="9" id="KW-0496">Mitochondrion</keyword>
<dbReference type="InterPro" id="IPR000799">
    <property type="entry name" value="StAR-like"/>
</dbReference>
<dbReference type="GO" id="GO:0032367">
    <property type="term" value="P:intracellular cholesterol transport"/>
    <property type="evidence" value="ECO:0007669"/>
    <property type="project" value="TreeGrafter"/>
</dbReference>
<evidence type="ECO:0000313" key="14">
    <source>
        <dbReference type="Proteomes" id="UP000472261"/>
    </source>
</evidence>
<dbReference type="Gene3D" id="3.30.530.20">
    <property type="match status" value="1"/>
</dbReference>
<evidence type="ECO:0000256" key="3">
    <source>
        <dbReference type="ARBA" id="ARBA00011279"/>
    </source>
</evidence>
<dbReference type="GO" id="GO:0120020">
    <property type="term" value="F:cholesterol transfer activity"/>
    <property type="evidence" value="ECO:0007669"/>
    <property type="project" value="InterPro"/>
</dbReference>
<dbReference type="GO" id="GO:0015485">
    <property type="term" value="F:cholesterol binding"/>
    <property type="evidence" value="ECO:0007669"/>
    <property type="project" value="InterPro"/>
</dbReference>
<dbReference type="InterPro" id="IPR029866">
    <property type="entry name" value="StAR"/>
</dbReference>
<dbReference type="Proteomes" id="UP000472261">
    <property type="component" value="Unplaced"/>
</dbReference>
<dbReference type="SUPFAM" id="SSF55961">
    <property type="entry name" value="Bet v1-like"/>
    <property type="match status" value="1"/>
</dbReference>
<evidence type="ECO:0000256" key="7">
    <source>
        <dbReference type="ARBA" id="ARBA00023055"/>
    </source>
</evidence>
<evidence type="ECO:0000256" key="10">
    <source>
        <dbReference type="ARBA" id="ARBA00023250"/>
    </source>
</evidence>
<accession>A0A669PUF1</accession>
<keyword evidence="7" id="KW-0445">Lipid transport</keyword>
<evidence type="ECO:0000256" key="11">
    <source>
        <dbReference type="ARBA" id="ARBA00032620"/>
    </source>
</evidence>
<evidence type="ECO:0000259" key="12">
    <source>
        <dbReference type="Pfam" id="PF01852"/>
    </source>
</evidence>
<evidence type="ECO:0000256" key="6">
    <source>
        <dbReference type="ARBA" id="ARBA00022946"/>
    </source>
</evidence>
<evidence type="ECO:0000256" key="2">
    <source>
        <dbReference type="ARBA" id="ARBA00004731"/>
    </source>
</evidence>
<dbReference type="GO" id="GO:0006694">
    <property type="term" value="P:steroid biosynthetic process"/>
    <property type="evidence" value="ECO:0007669"/>
    <property type="project" value="UniProtKB-KW"/>
</dbReference>
<evidence type="ECO:0000256" key="1">
    <source>
        <dbReference type="ARBA" id="ARBA00004173"/>
    </source>
</evidence>
<keyword evidence="8" id="KW-0446">Lipid-binding</keyword>
<comment type="subunit">
    <text evidence="3">May interact with TSPO.</text>
</comment>
<dbReference type="UniPathway" id="UPA00296"/>
<dbReference type="Pfam" id="PF01852">
    <property type="entry name" value="START"/>
    <property type="match status" value="1"/>
</dbReference>
<dbReference type="GO" id="GO:0008203">
    <property type="term" value="P:cholesterol metabolic process"/>
    <property type="evidence" value="ECO:0007669"/>
    <property type="project" value="UniProtKB-UniPathway"/>
</dbReference>
<keyword evidence="5" id="KW-0813">Transport</keyword>
<evidence type="ECO:0000313" key="13">
    <source>
        <dbReference type="Ensembl" id="ENSPCLP00000012337.1"/>
    </source>
</evidence>
<comment type="subcellular location">
    <subcellularLocation>
        <location evidence="1">Mitochondrion</location>
    </subcellularLocation>
</comment>
<sequence>MCSLLAGLRRQAAVAISQELSKLSCCSAGPSTWISQVRRRSSLLSSRLEEKPFSEMEMSYIKQGEEALQKSLSILGDQEGWKTETVVDNGDKVLSKVLPDVGKVFRLEVVVDQPLDAVYSELVDNMEQMGDWNPSVKEVKVGGTGCSWGQQNPAWSAMLFDTHSHCSVCCYKSQRTAACCSRHRDFLTRSFREVRHADNHTLGIKACSQPADFFAVNPSCRCLNCSDPPEGWEGHPDNPRDSSCCTWEHRWAAGLCECEVLPAPRLHLCAGRDVHQAWSHARAAGIYQS</sequence>
<evidence type="ECO:0000256" key="8">
    <source>
        <dbReference type="ARBA" id="ARBA00023121"/>
    </source>
</evidence>
<dbReference type="PANTHER" id="PTHR46489">
    <property type="entry name" value="STEROIDOGENIC ACUTE REGULATORY PROTEIN, MITOCHONDRIAL"/>
    <property type="match status" value="1"/>
</dbReference>
<evidence type="ECO:0000256" key="5">
    <source>
        <dbReference type="ARBA" id="ARBA00022448"/>
    </source>
</evidence>
<comment type="pathway">
    <text evidence="2">Steroid metabolism; cholesterol metabolism.</text>
</comment>
<proteinExistence type="predicted"/>
<dbReference type="InterPro" id="IPR002913">
    <property type="entry name" value="START_lipid-bd_dom"/>
</dbReference>
<reference evidence="13" key="2">
    <citation type="submission" date="2025-09" db="UniProtKB">
        <authorList>
            <consortium name="Ensembl"/>
        </authorList>
    </citation>
    <scope>IDENTIFICATION</scope>
</reference>
<protein>
    <recommendedName>
        <fullName evidence="4">Steroidogenic acute regulatory protein, mitochondrial</fullName>
    </recommendedName>
    <alternativeName>
        <fullName evidence="11">START domain-containing protein 1</fullName>
    </alternativeName>
</protein>
<dbReference type="AlphaFoldDB" id="A0A669PUF1"/>
<keyword evidence="6" id="KW-0809">Transit peptide</keyword>
<evidence type="ECO:0000256" key="4">
    <source>
        <dbReference type="ARBA" id="ARBA00020345"/>
    </source>
</evidence>
<dbReference type="PRINTS" id="PR00978">
    <property type="entry name" value="STARPROTEIN"/>
</dbReference>